<evidence type="ECO:0000256" key="1">
    <source>
        <dbReference type="ARBA" id="ARBA00022963"/>
    </source>
</evidence>
<protein>
    <recommendedName>
        <fullName evidence="3">AB hydrolase-1 domain-containing protein</fullName>
    </recommendedName>
</protein>
<feature type="non-terminal residue" evidence="4">
    <location>
        <position position="70"/>
    </location>
</feature>
<sequence>MRGNTFSKNHTSLTADDEKFWEISWDEMQMHDLPAMIDYVLTETNQSSLYYIGHSQGTLTMFSRLSLDPN</sequence>
<accession>A0AAV5S7H5</accession>
<evidence type="ECO:0000313" key="4">
    <source>
        <dbReference type="EMBL" id="GMS78897.1"/>
    </source>
</evidence>
<dbReference type="EMBL" id="BTSX01000001">
    <property type="protein sequence ID" value="GMS78897.1"/>
    <property type="molecule type" value="Genomic_DNA"/>
</dbReference>
<dbReference type="Proteomes" id="UP001432027">
    <property type="component" value="Unassembled WGS sequence"/>
</dbReference>
<dbReference type="Gene3D" id="3.40.50.1820">
    <property type="entry name" value="alpha/beta hydrolase"/>
    <property type="match status" value="1"/>
</dbReference>
<dbReference type="InterPro" id="IPR000073">
    <property type="entry name" value="AB_hydrolase_1"/>
</dbReference>
<dbReference type="GO" id="GO:0016042">
    <property type="term" value="P:lipid catabolic process"/>
    <property type="evidence" value="ECO:0007669"/>
    <property type="project" value="UniProtKB-KW"/>
</dbReference>
<name>A0AAV5S7H5_9BILA</name>
<evidence type="ECO:0000256" key="2">
    <source>
        <dbReference type="ARBA" id="ARBA00023098"/>
    </source>
</evidence>
<dbReference type="InterPro" id="IPR029058">
    <property type="entry name" value="AB_hydrolase_fold"/>
</dbReference>
<keyword evidence="1" id="KW-0442">Lipid degradation</keyword>
<dbReference type="SUPFAM" id="SSF53474">
    <property type="entry name" value="alpha/beta-Hydrolases"/>
    <property type="match status" value="1"/>
</dbReference>
<dbReference type="Pfam" id="PF00561">
    <property type="entry name" value="Abhydrolase_1"/>
    <property type="match status" value="1"/>
</dbReference>
<keyword evidence="2" id="KW-0443">Lipid metabolism</keyword>
<reference evidence="4" key="1">
    <citation type="submission" date="2023-10" db="EMBL/GenBank/DDBJ databases">
        <title>Genome assembly of Pristionchus species.</title>
        <authorList>
            <person name="Yoshida K."/>
            <person name="Sommer R.J."/>
        </authorList>
    </citation>
    <scope>NUCLEOTIDE SEQUENCE</scope>
    <source>
        <strain evidence="4">RS0144</strain>
    </source>
</reference>
<dbReference type="PANTHER" id="PTHR11005">
    <property type="entry name" value="LYSOSOMAL ACID LIPASE-RELATED"/>
    <property type="match status" value="1"/>
</dbReference>
<comment type="caution">
    <text evidence="4">The sequence shown here is derived from an EMBL/GenBank/DDBJ whole genome shotgun (WGS) entry which is preliminary data.</text>
</comment>
<evidence type="ECO:0000313" key="5">
    <source>
        <dbReference type="Proteomes" id="UP001432027"/>
    </source>
</evidence>
<dbReference type="AlphaFoldDB" id="A0AAV5S7H5"/>
<keyword evidence="5" id="KW-1185">Reference proteome</keyword>
<evidence type="ECO:0000259" key="3">
    <source>
        <dbReference type="Pfam" id="PF00561"/>
    </source>
</evidence>
<feature type="domain" description="AB hydrolase-1" evidence="3">
    <location>
        <begin position="1"/>
        <end position="65"/>
    </location>
</feature>
<proteinExistence type="predicted"/>
<gene>
    <name evidence="4" type="ORF">PENTCL1PPCAC_1072</name>
</gene>
<organism evidence="4 5">
    <name type="scientific">Pristionchus entomophagus</name>
    <dbReference type="NCBI Taxonomy" id="358040"/>
    <lineage>
        <taxon>Eukaryota</taxon>
        <taxon>Metazoa</taxon>
        <taxon>Ecdysozoa</taxon>
        <taxon>Nematoda</taxon>
        <taxon>Chromadorea</taxon>
        <taxon>Rhabditida</taxon>
        <taxon>Rhabditina</taxon>
        <taxon>Diplogasteromorpha</taxon>
        <taxon>Diplogasteroidea</taxon>
        <taxon>Neodiplogasteridae</taxon>
        <taxon>Pristionchus</taxon>
    </lineage>
</organism>